<dbReference type="InterPro" id="IPR006500">
    <property type="entry name" value="Helicase_put_C_phage/plasmid"/>
</dbReference>
<evidence type="ECO:0000256" key="3">
    <source>
        <dbReference type="ARBA" id="ARBA00022840"/>
    </source>
</evidence>
<dbReference type="OrthoDB" id="9763644at2"/>
<keyword evidence="3" id="KW-0067">ATP-binding</keyword>
<dbReference type="Gene3D" id="3.40.50.300">
    <property type="entry name" value="P-loop containing nucleotide triphosphate hydrolases"/>
    <property type="match status" value="1"/>
</dbReference>
<organism evidence="5 6">
    <name type="scientific">Maledivibacter halophilus</name>
    <dbReference type="NCBI Taxonomy" id="36842"/>
    <lineage>
        <taxon>Bacteria</taxon>
        <taxon>Bacillati</taxon>
        <taxon>Bacillota</taxon>
        <taxon>Clostridia</taxon>
        <taxon>Peptostreptococcales</taxon>
        <taxon>Caminicellaceae</taxon>
        <taxon>Maledivibacter</taxon>
    </lineage>
</organism>
<dbReference type="InterPro" id="IPR014818">
    <property type="entry name" value="Phage/plasmid_primase_P4_C"/>
</dbReference>
<dbReference type="PROSITE" id="PS51206">
    <property type="entry name" value="SF3_HELICASE_1"/>
    <property type="match status" value="1"/>
</dbReference>
<dbReference type="GO" id="GO:0016787">
    <property type="term" value="F:hydrolase activity"/>
    <property type="evidence" value="ECO:0007669"/>
    <property type="project" value="UniProtKB-KW"/>
</dbReference>
<feature type="domain" description="SF3 helicase" evidence="4">
    <location>
        <begin position="461"/>
        <end position="620"/>
    </location>
</feature>
<dbReference type="SUPFAM" id="SSF52540">
    <property type="entry name" value="P-loop containing nucleoside triphosphate hydrolases"/>
    <property type="match status" value="1"/>
</dbReference>
<dbReference type="SMART" id="SM00942">
    <property type="entry name" value="PriCT_1"/>
    <property type="match status" value="1"/>
</dbReference>
<keyword evidence="1" id="KW-0547">Nucleotide-binding</keyword>
<evidence type="ECO:0000256" key="1">
    <source>
        <dbReference type="ARBA" id="ARBA00022741"/>
    </source>
</evidence>
<sequence>MKLYVSNTRGDIKNCLYSNEVIVTDTRSLEKAAQHDHVMAKYKNNYRSKGNFVESDCIAMDLDNDYSDNPKDWKDIGDLKDVFKDVEFAVVYSRNHMKEKENKAPRPRLHIYFPIPRVTDIKEYESLKERLAYYYPFFDRNALDGARLFFGVENPVVEIVSGRKLVTELLEDDFEAWDAAQDEIQEGNRNNTMSHYAGRVLIRYGNTEQAKELFNKKAELCSPPLPDEELEQIWQSALKFGKKISSNEDYIPPEKYNTEFNLKPSEYSDVGQAEVFVREYEDRLRYSPSTKYLVYNDGYWEESDLKAHGLSQDLANRQVEEADIALKKARDEMRKNGALGLLESLTTKKAVSLFSKEQTHSYNQYLMAENYKKYAIKRGDTRAIHATTKEAMPMLEIEQKELDQDEFLLNTPSYTIDLRTGEKMEHDPLHFITKQTMVDPSDEGKSLWEEALGTFFCGDDELMNYVQKVAGLATIGKVYVEALIIAYGEGRNGKSTFWNVIARVLGSYSGSISADILTVGCKRNAKPELAEARGKRLLIAAELEEGMRLSTSNVKQLSSTDEIHAEKKYKAPFKFTPSHTLVLYTNHLPKVGAMDEGTWRRLIVIPFEAKIEGKSDIKNYSDYLFHNAGGAILKWVIDGAKKAIEDDYKFKLPVKVESAINKYKSDNDWISRFFEDCCEIDESFSSKSGEFYSEYRAFCMRTGEYARSTSDFYNALETEGFERKRTSKGSFVLGIRLKSEFI</sequence>
<reference evidence="5 6" key="1">
    <citation type="submission" date="2017-02" db="EMBL/GenBank/DDBJ databases">
        <authorList>
            <person name="Peterson S.W."/>
        </authorList>
    </citation>
    <scope>NUCLEOTIDE SEQUENCE [LARGE SCALE GENOMIC DNA]</scope>
    <source>
        <strain evidence="5 6">M1</strain>
    </source>
</reference>
<dbReference type="STRING" id="36842.SAMN02194393_01573"/>
<evidence type="ECO:0000259" key="4">
    <source>
        <dbReference type="PROSITE" id="PS51206"/>
    </source>
</evidence>
<dbReference type="InterPro" id="IPR027417">
    <property type="entry name" value="P-loop_NTPase"/>
</dbReference>
<dbReference type="RefSeq" id="WP_079490655.1">
    <property type="nucleotide sequence ID" value="NZ_FUZT01000003.1"/>
</dbReference>
<dbReference type="InterPro" id="IPR014015">
    <property type="entry name" value="Helicase_SF3_DNA-vir"/>
</dbReference>
<dbReference type="Pfam" id="PF19263">
    <property type="entry name" value="DUF5906"/>
    <property type="match status" value="1"/>
</dbReference>
<name>A0A1T5K2U8_9FIRM</name>
<dbReference type="Pfam" id="PF08706">
    <property type="entry name" value="D5_N"/>
    <property type="match status" value="1"/>
</dbReference>
<proteinExistence type="predicted"/>
<dbReference type="InterPro" id="IPR045455">
    <property type="entry name" value="NrS-1_pol-like_helicase"/>
</dbReference>
<dbReference type="PANTHER" id="PTHR35372:SF2">
    <property type="entry name" value="SF3 HELICASE DOMAIN-CONTAINING PROTEIN"/>
    <property type="match status" value="1"/>
</dbReference>
<dbReference type="AlphaFoldDB" id="A0A1T5K2U8"/>
<accession>A0A1T5K2U8</accession>
<keyword evidence="2" id="KW-0378">Hydrolase</keyword>
<protein>
    <submittedName>
        <fullName evidence="5">Phage/plasmid primase, P4 family, C-terminal domain-containing protein</fullName>
    </submittedName>
</protein>
<dbReference type="GO" id="GO:0005524">
    <property type="term" value="F:ATP binding"/>
    <property type="evidence" value="ECO:0007669"/>
    <property type="project" value="UniProtKB-KW"/>
</dbReference>
<dbReference type="NCBIfam" id="TIGR01613">
    <property type="entry name" value="primase_Cterm"/>
    <property type="match status" value="1"/>
</dbReference>
<dbReference type="InterPro" id="IPR014820">
    <property type="entry name" value="PriCT_1"/>
</dbReference>
<evidence type="ECO:0000256" key="2">
    <source>
        <dbReference type="ARBA" id="ARBA00022801"/>
    </source>
</evidence>
<dbReference type="GO" id="GO:0004386">
    <property type="term" value="F:helicase activity"/>
    <property type="evidence" value="ECO:0007669"/>
    <property type="project" value="UniProtKB-KW"/>
</dbReference>
<dbReference type="Proteomes" id="UP000190285">
    <property type="component" value="Unassembled WGS sequence"/>
</dbReference>
<dbReference type="EMBL" id="FUZT01000003">
    <property type="protein sequence ID" value="SKC57963.1"/>
    <property type="molecule type" value="Genomic_DNA"/>
</dbReference>
<dbReference type="InterPro" id="IPR051620">
    <property type="entry name" value="ORF904-like_C"/>
</dbReference>
<keyword evidence="6" id="KW-1185">Reference proteome</keyword>
<dbReference type="SMART" id="SM00885">
    <property type="entry name" value="D5_N"/>
    <property type="match status" value="1"/>
</dbReference>
<evidence type="ECO:0000313" key="5">
    <source>
        <dbReference type="EMBL" id="SKC57963.1"/>
    </source>
</evidence>
<gene>
    <name evidence="5" type="ORF">SAMN02194393_01573</name>
</gene>
<evidence type="ECO:0000313" key="6">
    <source>
        <dbReference type="Proteomes" id="UP000190285"/>
    </source>
</evidence>
<dbReference type="PANTHER" id="PTHR35372">
    <property type="entry name" value="ATP BINDING PROTEIN-RELATED"/>
    <property type="match status" value="1"/>
</dbReference>